<sequence length="117" mass="13729">MLIAKKIKRSALLYEKIEGVELSEALFPDRTIRMLWQSCVCSKTRALGLACLLWVFGWARGGQQRRYFFTPDPLFLVLGGLMPARPKWCFGRMNERTETRPRRARNRTRRASDFTFI</sequence>
<keyword evidence="2" id="KW-1185">Reference proteome</keyword>
<reference evidence="1 2" key="1">
    <citation type="submission" date="2023-09" db="EMBL/GenBank/DDBJ databases">
        <authorList>
            <person name="Wang M."/>
        </authorList>
    </citation>
    <scope>NUCLEOTIDE SEQUENCE [LARGE SCALE GENOMIC DNA]</scope>
    <source>
        <strain evidence="1">GT-2023</strain>
        <tissue evidence="1">Liver</tissue>
    </source>
</reference>
<comment type="caution">
    <text evidence="1">The sequence shown here is derived from an EMBL/GenBank/DDBJ whole genome shotgun (WGS) entry which is preliminary data.</text>
</comment>
<dbReference type="Proteomes" id="UP001558613">
    <property type="component" value="Unassembled WGS sequence"/>
</dbReference>
<accession>A0ABR3L6Q7</accession>
<proteinExistence type="predicted"/>
<organism evidence="1 2">
    <name type="scientific">Cirrhinus molitorella</name>
    <name type="common">mud carp</name>
    <dbReference type="NCBI Taxonomy" id="172907"/>
    <lineage>
        <taxon>Eukaryota</taxon>
        <taxon>Metazoa</taxon>
        <taxon>Chordata</taxon>
        <taxon>Craniata</taxon>
        <taxon>Vertebrata</taxon>
        <taxon>Euteleostomi</taxon>
        <taxon>Actinopterygii</taxon>
        <taxon>Neopterygii</taxon>
        <taxon>Teleostei</taxon>
        <taxon>Ostariophysi</taxon>
        <taxon>Cypriniformes</taxon>
        <taxon>Cyprinidae</taxon>
        <taxon>Labeoninae</taxon>
        <taxon>Labeonini</taxon>
        <taxon>Cirrhinus</taxon>
    </lineage>
</organism>
<name>A0ABR3L6Q7_9TELE</name>
<dbReference type="EMBL" id="JAYMGO010000024">
    <property type="protein sequence ID" value="KAL1248614.1"/>
    <property type="molecule type" value="Genomic_DNA"/>
</dbReference>
<protein>
    <submittedName>
        <fullName evidence="1">Uncharacterized protein</fullName>
    </submittedName>
</protein>
<evidence type="ECO:0000313" key="1">
    <source>
        <dbReference type="EMBL" id="KAL1248614.1"/>
    </source>
</evidence>
<gene>
    <name evidence="1" type="ORF">QQF64_021932</name>
</gene>
<evidence type="ECO:0000313" key="2">
    <source>
        <dbReference type="Proteomes" id="UP001558613"/>
    </source>
</evidence>